<gene>
    <name evidence="1" type="ORF">ERUC_LOCUS44698</name>
</gene>
<evidence type="ECO:0000313" key="2">
    <source>
        <dbReference type="Proteomes" id="UP001642260"/>
    </source>
</evidence>
<sequence length="137" mass="15077">MGSNGELKYEISQNAYIKLVLHSLRHKTAAVNGVLVGRISPKDEGLVEISDSLNNKKLEALSKGKDRSPVMQLCVKDASKNWRVVGADGGSKLLLKEPSANVVLSDYISSEKWKDVTDVDDHLDDVTKDWLNPGLFN</sequence>
<dbReference type="AlphaFoldDB" id="A0ABC8M9M9"/>
<dbReference type="PANTHER" id="PTHR12941">
    <property type="entry name" value="ER MEMBRANE PROTEIN COMPLEX"/>
    <property type="match status" value="1"/>
</dbReference>
<reference evidence="1 2" key="1">
    <citation type="submission" date="2022-03" db="EMBL/GenBank/DDBJ databases">
        <authorList>
            <person name="Macdonald S."/>
            <person name="Ahmed S."/>
            <person name="Newling K."/>
        </authorList>
    </citation>
    <scope>NUCLEOTIDE SEQUENCE [LARGE SCALE GENOMIC DNA]</scope>
</reference>
<proteinExistence type="predicted"/>
<dbReference type="EMBL" id="CAKOAT010986264">
    <property type="protein sequence ID" value="CAH8392215.1"/>
    <property type="molecule type" value="Genomic_DNA"/>
</dbReference>
<dbReference type="InterPro" id="IPR005366">
    <property type="entry name" value="EMC8/9"/>
</dbReference>
<comment type="caution">
    <text evidence="1">The sequence shown here is derived from an EMBL/GenBank/DDBJ whole genome shotgun (WGS) entry which is preliminary data.</text>
</comment>
<organism evidence="1 2">
    <name type="scientific">Eruca vesicaria subsp. sativa</name>
    <name type="common">Garden rocket</name>
    <name type="synonym">Eruca sativa</name>
    <dbReference type="NCBI Taxonomy" id="29727"/>
    <lineage>
        <taxon>Eukaryota</taxon>
        <taxon>Viridiplantae</taxon>
        <taxon>Streptophyta</taxon>
        <taxon>Embryophyta</taxon>
        <taxon>Tracheophyta</taxon>
        <taxon>Spermatophyta</taxon>
        <taxon>Magnoliopsida</taxon>
        <taxon>eudicotyledons</taxon>
        <taxon>Gunneridae</taxon>
        <taxon>Pentapetalae</taxon>
        <taxon>rosids</taxon>
        <taxon>malvids</taxon>
        <taxon>Brassicales</taxon>
        <taxon>Brassicaceae</taxon>
        <taxon>Brassiceae</taxon>
        <taxon>Eruca</taxon>
    </lineage>
</organism>
<accession>A0ABC8M9M9</accession>
<dbReference type="PANTHER" id="PTHR12941:SF10">
    <property type="entry name" value="ER MEMBRANE PROTEIN COMPLEX SUBUNIT 8_9 HOMOLOG"/>
    <property type="match status" value="1"/>
</dbReference>
<name>A0ABC8M9M9_ERUVS</name>
<dbReference type="Proteomes" id="UP001642260">
    <property type="component" value="Unassembled WGS sequence"/>
</dbReference>
<evidence type="ECO:0000313" key="1">
    <source>
        <dbReference type="EMBL" id="CAH8392215.1"/>
    </source>
</evidence>
<keyword evidence="2" id="KW-1185">Reference proteome</keyword>
<dbReference type="Pfam" id="PF03665">
    <property type="entry name" value="UPF0172"/>
    <property type="match status" value="2"/>
</dbReference>
<protein>
    <submittedName>
        <fullName evidence="1">Uncharacterized protein</fullName>
    </submittedName>
</protein>